<organism evidence="2 3">
    <name type="scientific">Halovulum marinum</name>
    <dbReference type="NCBI Taxonomy" id="2662447"/>
    <lineage>
        <taxon>Bacteria</taxon>
        <taxon>Pseudomonadati</taxon>
        <taxon>Pseudomonadota</taxon>
        <taxon>Alphaproteobacteria</taxon>
        <taxon>Rhodobacterales</taxon>
        <taxon>Paracoccaceae</taxon>
        <taxon>Halovulum</taxon>
    </lineage>
</organism>
<sequence length="263" mass="29674">MTVAFGVHGRRRAGIGENFWQYRRAVPGDVLTQVDWRRSARSDIQYIRQREWEAAQTVSIWCDDAQAMDYKGPRSEFTKAERARLLSLALAVLLVKAGERVSLLGTDAVQPRSGELQLNRIAMALAGDRVRPDYGAPPPAQYRTGGRAVFLSDFMGDKEQVFPALVEAAQHNVSGVFVQIVDDTEEDFPFDGRTIFRSVGGSVEFETQRARALRDAYRKRLAERRAQLRDVARNTGWQFSVHRTSQSPRAALLWLYMAIGGLR</sequence>
<dbReference type="PANTHER" id="PTHR33608">
    <property type="entry name" value="BLL2464 PROTEIN"/>
    <property type="match status" value="1"/>
</dbReference>
<reference evidence="2 3" key="1">
    <citation type="submission" date="2019-10" db="EMBL/GenBank/DDBJ databases">
        <title>Cognatihalovulum marinum gen. nov. sp. nov., a new member of the family Rhodobacteraceae isolated from deep seawater of the Northwest Indian Ocean.</title>
        <authorList>
            <person name="Ruan C."/>
            <person name="Wang J."/>
            <person name="Zheng X."/>
            <person name="Song L."/>
            <person name="Zhu Y."/>
            <person name="Huang Y."/>
            <person name="Lu Z."/>
            <person name="Du W."/>
            <person name="Huang L."/>
            <person name="Dai X."/>
        </authorList>
    </citation>
    <scope>NUCLEOTIDE SEQUENCE [LARGE SCALE GENOMIC DNA]</scope>
    <source>
        <strain evidence="2 3">2CG4</strain>
    </source>
</reference>
<evidence type="ECO:0000259" key="1">
    <source>
        <dbReference type="Pfam" id="PF01882"/>
    </source>
</evidence>
<dbReference type="PANTHER" id="PTHR33608:SF6">
    <property type="entry name" value="BLL2464 PROTEIN"/>
    <property type="match status" value="1"/>
</dbReference>
<dbReference type="Proteomes" id="UP000474957">
    <property type="component" value="Unassembled WGS sequence"/>
</dbReference>
<proteinExistence type="predicted"/>
<evidence type="ECO:0000313" key="2">
    <source>
        <dbReference type="EMBL" id="MSU92238.1"/>
    </source>
</evidence>
<comment type="caution">
    <text evidence="2">The sequence shown here is derived from an EMBL/GenBank/DDBJ whole genome shotgun (WGS) entry which is preliminary data.</text>
</comment>
<dbReference type="Pfam" id="PF01882">
    <property type="entry name" value="DUF58"/>
    <property type="match status" value="1"/>
</dbReference>
<name>A0A6L5Z6P3_9RHOB</name>
<feature type="domain" description="DUF58" evidence="1">
    <location>
        <begin position="21"/>
        <end position="226"/>
    </location>
</feature>
<evidence type="ECO:0000313" key="3">
    <source>
        <dbReference type="Proteomes" id="UP000474957"/>
    </source>
</evidence>
<accession>A0A6L5Z6P3</accession>
<dbReference type="AlphaFoldDB" id="A0A6L5Z6P3"/>
<dbReference type="EMBL" id="WIND01000073">
    <property type="protein sequence ID" value="MSU92238.1"/>
    <property type="molecule type" value="Genomic_DNA"/>
</dbReference>
<protein>
    <submittedName>
        <fullName evidence="2">DUF58 domain-containing protein</fullName>
    </submittedName>
</protein>
<dbReference type="InterPro" id="IPR002881">
    <property type="entry name" value="DUF58"/>
</dbReference>
<gene>
    <name evidence="2" type="ORF">GE300_22165</name>
</gene>
<keyword evidence="3" id="KW-1185">Reference proteome</keyword>